<proteinExistence type="predicted"/>
<evidence type="ECO:0000259" key="1">
    <source>
        <dbReference type="Pfam" id="PF00814"/>
    </source>
</evidence>
<dbReference type="GO" id="GO:0002949">
    <property type="term" value="P:tRNA threonylcarbamoyladenosine modification"/>
    <property type="evidence" value="ECO:0007669"/>
    <property type="project" value="InterPro"/>
</dbReference>
<protein>
    <submittedName>
        <fullName evidence="2">tRNA (Adenosine(37)-N6)-threonylcarbamoyltransferase complex dimerization subunit type 1 TsaB</fullName>
    </submittedName>
</protein>
<evidence type="ECO:0000313" key="3">
    <source>
        <dbReference type="Proteomes" id="UP000824145"/>
    </source>
</evidence>
<comment type="caution">
    <text evidence="2">The sequence shown here is derived from an EMBL/GenBank/DDBJ whole genome shotgun (WGS) entry which is preliminary data.</text>
</comment>
<dbReference type="InterPro" id="IPR022496">
    <property type="entry name" value="T6A_TsaB"/>
</dbReference>
<dbReference type="NCBIfam" id="TIGR03725">
    <property type="entry name" value="T6A_YeaZ"/>
    <property type="match status" value="1"/>
</dbReference>
<reference evidence="2" key="2">
    <citation type="journal article" date="2021" name="PeerJ">
        <title>Extensive microbial diversity within the chicken gut microbiome revealed by metagenomics and culture.</title>
        <authorList>
            <person name="Gilroy R."/>
            <person name="Ravi A."/>
            <person name="Getino M."/>
            <person name="Pursley I."/>
            <person name="Horton D.L."/>
            <person name="Alikhan N.F."/>
            <person name="Baker D."/>
            <person name="Gharbi K."/>
            <person name="Hall N."/>
            <person name="Watson M."/>
            <person name="Adriaenssens E.M."/>
            <person name="Foster-Nyarko E."/>
            <person name="Jarju S."/>
            <person name="Secka A."/>
            <person name="Antonio M."/>
            <person name="Oren A."/>
            <person name="Chaudhuri R.R."/>
            <person name="La Ragione R."/>
            <person name="Hildebrand F."/>
            <person name="Pallen M.J."/>
        </authorList>
    </citation>
    <scope>NUCLEOTIDE SEQUENCE</scope>
    <source>
        <strain evidence="2">9366</strain>
    </source>
</reference>
<accession>A0A9D1ML94</accession>
<organism evidence="2 3">
    <name type="scientific">Candidatus Caccalectryoclostridium excrementigallinarum</name>
    <dbReference type="NCBI Taxonomy" id="2840710"/>
    <lineage>
        <taxon>Bacteria</taxon>
        <taxon>Bacillati</taxon>
        <taxon>Bacillota</taxon>
        <taxon>Clostridia</taxon>
        <taxon>Christensenellales</taxon>
        <taxon>Christensenellaceae</taxon>
        <taxon>Christensenellaceae incertae sedis</taxon>
        <taxon>Candidatus Caccalectryoclostridium</taxon>
    </lineage>
</organism>
<feature type="domain" description="Gcp-like" evidence="1">
    <location>
        <begin position="33"/>
        <end position="124"/>
    </location>
</feature>
<dbReference type="SUPFAM" id="SSF53067">
    <property type="entry name" value="Actin-like ATPase domain"/>
    <property type="match status" value="1"/>
</dbReference>
<dbReference type="InterPro" id="IPR000905">
    <property type="entry name" value="Gcp-like_dom"/>
</dbReference>
<sequence length="195" mass="20404">MNILSIDCAGKVLTLALSAKGKVFALDSGGEGSRKHNSLILPFADELLSRAGISVRDLDAIACVVGPGSFTGIRIGVSTAHALARATGAKIIALNSLQVRAFGEKGSFAVALQCRPTESYLARFDGDWLHMSECGAAQESEIAALEIKVVRHEGSLKAETMAAAAEYLAQSGAFVPSLSPLYLKKSQAERLADGN</sequence>
<dbReference type="Proteomes" id="UP000824145">
    <property type="component" value="Unassembled WGS sequence"/>
</dbReference>
<name>A0A9D1ML94_9FIRM</name>
<dbReference type="InterPro" id="IPR043129">
    <property type="entry name" value="ATPase_NBD"/>
</dbReference>
<dbReference type="Gene3D" id="3.30.420.40">
    <property type="match status" value="2"/>
</dbReference>
<dbReference type="AlphaFoldDB" id="A0A9D1ML94"/>
<evidence type="ECO:0000313" key="2">
    <source>
        <dbReference type="EMBL" id="HIU62250.1"/>
    </source>
</evidence>
<reference evidence="2" key="1">
    <citation type="submission" date="2020-10" db="EMBL/GenBank/DDBJ databases">
        <authorList>
            <person name="Gilroy R."/>
        </authorList>
    </citation>
    <scope>NUCLEOTIDE SEQUENCE</scope>
    <source>
        <strain evidence="2">9366</strain>
    </source>
</reference>
<dbReference type="EMBL" id="DVNJ01000001">
    <property type="protein sequence ID" value="HIU62250.1"/>
    <property type="molecule type" value="Genomic_DNA"/>
</dbReference>
<gene>
    <name evidence="2" type="primary">tsaB</name>
    <name evidence="2" type="ORF">IAB07_00590</name>
</gene>
<dbReference type="Pfam" id="PF00814">
    <property type="entry name" value="TsaD"/>
    <property type="match status" value="1"/>
</dbReference>